<gene>
    <name evidence="2" type="ORF">C1645_776756</name>
</gene>
<dbReference type="EMBL" id="QKYT01000298">
    <property type="protein sequence ID" value="RIA87681.1"/>
    <property type="molecule type" value="Genomic_DNA"/>
</dbReference>
<evidence type="ECO:0000256" key="1">
    <source>
        <dbReference type="SAM" id="MobiDB-lite"/>
    </source>
</evidence>
<feature type="compositionally biased region" description="Basic and acidic residues" evidence="1">
    <location>
        <begin position="51"/>
        <end position="64"/>
    </location>
</feature>
<evidence type="ECO:0000313" key="3">
    <source>
        <dbReference type="Proteomes" id="UP000265703"/>
    </source>
</evidence>
<organism evidence="2 3">
    <name type="scientific">Glomus cerebriforme</name>
    <dbReference type="NCBI Taxonomy" id="658196"/>
    <lineage>
        <taxon>Eukaryota</taxon>
        <taxon>Fungi</taxon>
        <taxon>Fungi incertae sedis</taxon>
        <taxon>Mucoromycota</taxon>
        <taxon>Glomeromycotina</taxon>
        <taxon>Glomeromycetes</taxon>
        <taxon>Glomerales</taxon>
        <taxon>Glomeraceae</taxon>
        <taxon>Glomus</taxon>
    </lineage>
</organism>
<reference evidence="2 3" key="1">
    <citation type="submission" date="2018-06" db="EMBL/GenBank/DDBJ databases">
        <title>Comparative genomics reveals the genomic features of Rhizophagus irregularis, R. cerebriforme, R. diaphanum and Gigaspora rosea, and their symbiotic lifestyle signature.</title>
        <authorList>
            <person name="Morin E."/>
            <person name="San Clemente H."/>
            <person name="Chen E.C.H."/>
            <person name="De La Providencia I."/>
            <person name="Hainaut M."/>
            <person name="Kuo A."/>
            <person name="Kohler A."/>
            <person name="Murat C."/>
            <person name="Tang N."/>
            <person name="Roy S."/>
            <person name="Loubradou J."/>
            <person name="Henrissat B."/>
            <person name="Grigoriev I.V."/>
            <person name="Corradi N."/>
            <person name="Roux C."/>
            <person name="Martin F.M."/>
        </authorList>
    </citation>
    <scope>NUCLEOTIDE SEQUENCE [LARGE SCALE GENOMIC DNA]</scope>
    <source>
        <strain evidence="2 3">DAOM 227022</strain>
    </source>
</reference>
<protein>
    <submittedName>
        <fullName evidence="2">Uncharacterized protein</fullName>
    </submittedName>
</protein>
<proteinExistence type="predicted"/>
<feature type="compositionally biased region" description="Basic residues" evidence="1">
    <location>
        <begin position="65"/>
        <end position="80"/>
    </location>
</feature>
<dbReference type="Proteomes" id="UP000265703">
    <property type="component" value="Unassembled WGS sequence"/>
</dbReference>
<accession>A0A397SXQ0</accession>
<name>A0A397SXQ0_9GLOM</name>
<keyword evidence="3" id="KW-1185">Reference proteome</keyword>
<comment type="caution">
    <text evidence="2">The sequence shown here is derived from an EMBL/GenBank/DDBJ whole genome shotgun (WGS) entry which is preliminary data.</text>
</comment>
<sequence length="105" mass="12363">MIDYAGSLMNFSSMYSRSTLQNSWFSLMIQQLMNMSYPKISLLLTPSSSADCKKEEQPSTEGKEKKRKKVLTARKNKKRKKDENINRILKVKLYPNLMQKRLLKR</sequence>
<feature type="region of interest" description="Disordered" evidence="1">
    <location>
        <begin position="48"/>
        <end position="83"/>
    </location>
</feature>
<evidence type="ECO:0000313" key="2">
    <source>
        <dbReference type="EMBL" id="RIA87681.1"/>
    </source>
</evidence>
<dbReference type="AlphaFoldDB" id="A0A397SXQ0"/>